<evidence type="ECO:0000256" key="1">
    <source>
        <dbReference type="SAM" id="MobiDB-lite"/>
    </source>
</evidence>
<protein>
    <recommendedName>
        <fullName evidence="4">Per a allergen</fullName>
    </recommendedName>
</protein>
<sequence length="176" mass="20001">MELSFGILDTMQYENVLLKSSFLLRGSPRSHCLAKDGSSRRVEIIAIDRINDKAIIIDPTVRFETAVEQPVAVHEEKKTIYDPTIQYFRDYYHIQGQIEVFGLLFGARGTIPKFSVESFKSFGIPLNILKIIAIDKEKKELAASLAEKKLPTEGCTGRNGEREKSSEQKKSNNRRH</sequence>
<evidence type="ECO:0000313" key="2">
    <source>
        <dbReference type="EMBL" id="KAJ4446111.1"/>
    </source>
</evidence>
<dbReference type="Proteomes" id="UP001148838">
    <property type="component" value="Unassembled WGS sequence"/>
</dbReference>
<dbReference type="EMBL" id="JAJSOF020000009">
    <property type="protein sequence ID" value="KAJ4446111.1"/>
    <property type="molecule type" value="Genomic_DNA"/>
</dbReference>
<name>A0ABQ8THK9_PERAM</name>
<organism evidence="2 3">
    <name type="scientific">Periplaneta americana</name>
    <name type="common">American cockroach</name>
    <name type="synonym">Blatta americana</name>
    <dbReference type="NCBI Taxonomy" id="6978"/>
    <lineage>
        <taxon>Eukaryota</taxon>
        <taxon>Metazoa</taxon>
        <taxon>Ecdysozoa</taxon>
        <taxon>Arthropoda</taxon>
        <taxon>Hexapoda</taxon>
        <taxon>Insecta</taxon>
        <taxon>Pterygota</taxon>
        <taxon>Neoptera</taxon>
        <taxon>Polyneoptera</taxon>
        <taxon>Dictyoptera</taxon>
        <taxon>Blattodea</taxon>
        <taxon>Blattoidea</taxon>
        <taxon>Blattidae</taxon>
        <taxon>Blattinae</taxon>
        <taxon>Periplaneta</taxon>
    </lineage>
</organism>
<feature type="compositionally biased region" description="Basic and acidic residues" evidence="1">
    <location>
        <begin position="159"/>
        <end position="170"/>
    </location>
</feature>
<accession>A0ABQ8THK9</accession>
<reference evidence="2 3" key="1">
    <citation type="journal article" date="2022" name="Allergy">
        <title>Genome assembly and annotation of Periplaneta americana reveal a comprehensive cockroach allergen profile.</title>
        <authorList>
            <person name="Wang L."/>
            <person name="Xiong Q."/>
            <person name="Saelim N."/>
            <person name="Wang L."/>
            <person name="Nong W."/>
            <person name="Wan A.T."/>
            <person name="Shi M."/>
            <person name="Liu X."/>
            <person name="Cao Q."/>
            <person name="Hui J.H.L."/>
            <person name="Sookrung N."/>
            <person name="Leung T.F."/>
            <person name="Tungtrongchitr A."/>
            <person name="Tsui S.K.W."/>
        </authorList>
    </citation>
    <scope>NUCLEOTIDE SEQUENCE [LARGE SCALE GENOMIC DNA]</scope>
    <source>
        <strain evidence="2">PWHHKU_190912</strain>
    </source>
</reference>
<comment type="caution">
    <text evidence="2">The sequence shown here is derived from an EMBL/GenBank/DDBJ whole genome shotgun (WGS) entry which is preliminary data.</text>
</comment>
<proteinExistence type="predicted"/>
<evidence type="ECO:0000313" key="3">
    <source>
        <dbReference type="Proteomes" id="UP001148838"/>
    </source>
</evidence>
<gene>
    <name evidence="2" type="ORF">ANN_12803</name>
</gene>
<keyword evidence="3" id="KW-1185">Reference proteome</keyword>
<evidence type="ECO:0008006" key="4">
    <source>
        <dbReference type="Google" id="ProtNLM"/>
    </source>
</evidence>
<feature type="region of interest" description="Disordered" evidence="1">
    <location>
        <begin position="151"/>
        <end position="176"/>
    </location>
</feature>